<feature type="compositionally biased region" description="Low complexity" evidence="1">
    <location>
        <begin position="30"/>
        <end position="69"/>
    </location>
</feature>
<evidence type="ECO:0000256" key="3">
    <source>
        <dbReference type="SAM" id="SignalP"/>
    </source>
</evidence>
<evidence type="ECO:0000256" key="2">
    <source>
        <dbReference type="SAM" id="Phobius"/>
    </source>
</evidence>
<dbReference type="Proteomes" id="UP000287830">
    <property type="component" value="Unassembled WGS sequence"/>
</dbReference>
<reference evidence="4 5" key="1">
    <citation type="submission" date="2018-11" db="EMBL/GenBank/DDBJ databases">
        <title>Whole genome sequence of Streptomyces chrestomyceticus NBRC 13444(T).</title>
        <authorList>
            <person name="Komaki H."/>
            <person name="Tamura T."/>
        </authorList>
    </citation>
    <scope>NUCLEOTIDE SEQUENCE [LARGE SCALE GENOMIC DNA]</scope>
    <source>
        <strain evidence="4 5">NBRC 13444</strain>
    </source>
</reference>
<evidence type="ECO:0008006" key="6">
    <source>
        <dbReference type="Google" id="ProtNLM"/>
    </source>
</evidence>
<comment type="caution">
    <text evidence="4">The sequence shown here is derived from an EMBL/GenBank/DDBJ whole genome shotgun (WGS) entry which is preliminary data.</text>
</comment>
<dbReference type="RefSeq" id="WP_167515115.1">
    <property type="nucleotide sequence ID" value="NZ_BHZC01000001.1"/>
</dbReference>
<dbReference type="GeneID" id="95622133"/>
<dbReference type="AlphaFoldDB" id="A0A7U9KVD6"/>
<feature type="region of interest" description="Disordered" evidence="1">
    <location>
        <begin position="262"/>
        <end position="298"/>
    </location>
</feature>
<feature type="transmembrane region" description="Helical" evidence="2">
    <location>
        <begin position="312"/>
        <end position="333"/>
    </location>
</feature>
<keyword evidence="2" id="KW-0472">Membrane</keyword>
<evidence type="ECO:0000313" key="4">
    <source>
        <dbReference type="EMBL" id="GCD35458.1"/>
    </source>
</evidence>
<dbReference type="EMBL" id="BHZC01000001">
    <property type="protein sequence ID" value="GCD35458.1"/>
    <property type="molecule type" value="Genomic_DNA"/>
</dbReference>
<organism evidence="4 5">
    <name type="scientific">Streptomyces chrestomyceticus JCM 4735</name>
    <dbReference type="NCBI Taxonomy" id="1306181"/>
    <lineage>
        <taxon>Bacteria</taxon>
        <taxon>Bacillati</taxon>
        <taxon>Actinomycetota</taxon>
        <taxon>Actinomycetes</taxon>
        <taxon>Kitasatosporales</taxon>
        <taxon>Streptomycetaceae</taxon>
        <taxon>Streptomyces</taxon>
    </lineage>
</organism>
<feature type="chain" id="PRO_5030710856" description="Gram-positive cocci surface proteins LPxTG domain-containing protein" evidence="3">
    <location>
        <begin position="30"/>
        <end position="342"/>
    </location>
</feature>
<feature type="signal peptide" evidence="3">
    <location>
        <begin position="1"/>
        <end position="29"/>
    </location>
</feature>
<feature type="compositionally biased region" description="Low complexity" evidence="1">
    <location>
        <begin position="78"/>
        <end position="93"/>
    </location>
</feature>
<accession>A0A7U9KVD6</accession>
<evidence type="ECO:0000313" key="5">
    <source>
        <dbReference type="Proteomes" id="UP000287830"/>
    </source>
</evidence>
<protein>
    <recommendedName>
        <fullName evidence="6">Gram-positive cocci surface proteins LPxTG domain-containing protein</fullName>
    </recommendedName>
</protein>
<feature type="compositionally biased region" description="Low complexity" evidence="1">
    <location>
        <begin position="100"/>
        <end position="109"/>
    </location>
</feature>
<proteinExistence type="predicted"/>
<dbReference type="NCBIfam" id="TIGR01167">
    <property type="entry name" value="LPXTG_anchor"/>
    <property type="match status" value="1"/>
</dbReference>
<keyword evidence="2" id="KW-0812">Transmembrane</keyword>
<evidence type="ECO:0000256" key="1">
    <source>
        <dbReference type="SAM" id="MobiDB-lite"/>
    </source>
</evidence>
<name>A0A7U9KVD6_9ACTN</name>
<sequence length="342" mass="34163">MQLRRALAAVAATAAIAPAALLAAPAAYATETPEQAPTATASTTATSTPTATPTPSASGTSGSPAPGESGKPPQSGDGAKTAAPAPPKVTVAGKHAEPDPSATSPSATPECKDWSSERSVKAELRGLPSKIVAGAGWVDFTYRATNISTGHVLSVEASAQVFALDNKTSDDVSGHLTLEWFDAATGRWKPVAGSEEGDGYFASVAGADGLKPGEYAEAKLRLKADAKTPASYGGAVSVGWYLNADLKCGSSDAADYPFDILPAGTTKPGHVPDSKGRPGTRPNHPAPQGGSKQQAELPVTGKLAETGASSGLPVLALSGAAAVALGAGAVFTVRRRRGADAA</sequence>
<feature type="region of interest" description="Disordered" evidence="1">
    <location>
        <begin position="30"/>
        <end position="115"/>
    </location>
</feature>
<keyword evidence="3" id="KW-0732">Signal</keyword>
<gene>
    <name evidence="4" type="ORF">OEIGOIKO_03201</name>
</gene>
<keyword evidence="2" id="KW-1133">Transmembrane helix</keyword>